<evidence type="ECO:0000259" key="6">
    <source>
        <dbReference type="Pfam" id="PF01593"/>
    </source>
</evidence>
<dbReference type="SUPFAM" id="SSF54373">
    <property type="entry name" value="FAD-linked reductases, C-terminal domain"/>
    <property type="match status" value="1"/>
</dbReference>
<feature type="region of interest" description="Disordered" evidence="5">
    <location>
        <begin position="1"/>
        <end position="27"/>
    </location>
</feature>
<feature type="domain" description="Amine oxidase" evidence="6">
    <location>
        <begin position="41"/>
        <end position="466"/>
    </location>
</feature>
<dbReference type="InterPro" id="IPR036188">
    <property type="entry name" value="FAD/NAD-bd_sf"/>
</dbReference>
<name>A0A939TPD9_9MICO</name>
<feature type="compositionally biased region" description="Low complexity" evidence="5">
    <location>
        <begin position="1"/>
        <end position="17"/>
    </location>
</feature>
<evidence type="ECO:0000313" key="8">
    <source>
        <dbReference type="Proteomes" id="UP000680132"/>
    </source>
</evidence>
<dbReference type="InterPro" id="IPR001613">
    <property type="entry name" value="Flavin_amine_oxidase"/>
</dbReference>
<evidence type="ECO:0000256" key="5">
    <source>
        <dbReference type="SAM" id="MobiDB-lite"/>
    </source>
</evidence>
<dbReference type="AlphaFoldDB" id="A0A939TPD9"/>
<protein>
    <submittedName>
        <fullName evidence="7">Flavin monoamine oxidase family protein</fullName>
    </submittedName>
</protein>
<reference evidence="7" key="1">
    <citation type="submission" date="2021-03" db="EMBL/GenBank/DDBJ databases">
        <title>Microbacterium sp. nov., a novel actinobacterium isolated from cow dung.</title>
        <authorList>
            <person name="Zhang L."/>
        </authorList>
    </citation>
    <scope>NUCLEOTIDE SEQUENCE</scope>
    <source>
        <strain evidence="7">NEAU-LLB</strain>
    </source>
</reference>
<comment type="similarity">
    <text evidence="2">Belongs to the flavin monoamine oxidase family.</text>
</comment>
<comment type="caution">
    <text evidence="7">The sequence shown here is derived from an EMBL/GenBank/DDBJ whole genome shotgun (WGS) entry which is preliminary data.</text>
</comment>
<dbReference type="PANTHER" id="PTHR43563">
    <property type="entry name" value="AMINE OXIDASE"/>
    <property type="match status" value="1"/>
</dbReference>
<organism evidence="7 8">
    <name type="scientific">Microbacterium stercoris</name>
    <dbReference type="NCBI Taxonomy" id="2820289"/>
    <lineage>
        <taxon>Bacteria</taxon>
        <taxon>Bacillati</taxon>
        <taxon>Actinomycetota</taxon>
        <taxon>Actinomycetes</taxon>
        <taxon>Micrococcales</taxon>
        <taxon>Microbacteriaceae</taxon>
        <taxon>Microbacterium</taxon>
    </lineage>
</organism>
<keyword evidence="8" id="KW-1185">Reference proteome</keyword>
<dbReference type="InterPro" id="IPR050703">
    <property type="entry name" value="Flavin_MAO"/>
</dbReference>
<keyword evidence="3" id="KW-0560">Oxidoreductase</keyword>
<dbReference type="InterPro" id="IPR002937">
    <property type="entry name" value="Amino_oxidase"/>
</dbReference>
<evidence type="ECO:0000313" key="7">
    <source>
        <dbReference type="EMBL" id="MBO3665158.1"/>
    </source>
</evidence>
<sequence>MFRPAATTPDDPSSPSPCGNGDIMTDPSHQTVDVAVVGAGLAGLTAADQLHQAGYDVVVLEGRDRVGGRIHTTEIAGVSVEAGATWIAPGHTAVRELAARLGREFIPQFHTGKGVISFGGKRRVESLTAMAPWTLLDLTRVTNALQKLADSLPMSAAWEHPRARDYDAMSLGEWLTSKRALKGTRSFLGMVCMVHWGAPVGDVSLFNVIRYIRTLGGLEHMLAVEGGDQQDRVLGTTLTLVTGLAESLGHRIRLGAPVERMTTTEDRVRVETSDSTIEARYVITTASPAHRSSIQFTPALPEPHYGLARSWRLGALSKAFVAYDRPFWRDAGLSGEGVSDDETVFLTFDVSPSADGPGILMVFCDARGFDGFDRDERSRRVIRHLMHLYGDDARRIIDYTDFSWGNDTFAPGGPNPAVAPKAWTTFGPFLREPVGRLHWAGSETADEYSGTMNGAILSGQRAASEVAARLGAASE</sequence>
<comment type="cofactor">
    <cofactor evidence="1">
        <name>FAD</name>
        <dbReference type="ChEBI" id="CHEBI:57692"/>
    </cofactor>
</comment>
<gene>
    <name evidence="7" type="ORF">J5V96_16785</name>
</gene>
<dbReference type="EMBL" id="JAGFOA010000008">
    <property type="protein sequence ID" value="MBO3665158.1"/>
    <property type="molecule type" value="Genomic_DNA"/>
</dbReference>
<dbReference type="Gene3D" id="3.50.50.60">
    <property type="entry name" value="FAD/NAD(P)-binding domain"/>
    <property type="match status" value="1"/>
</dbReference>
<dbReference type="Pfam" id="PF01593">
    <property type="entry name" value="Amino_oxidase"/>
    <property type="match status" value="1"/>
</dbReference>
<dbReference type="PRINTS" id="PR00757">
    <property type="entry name" value="AMINEOXDASEF"/>
</dbReference>
<feature type="binding site" evidence="4">
    <location>
        <position position="363"/>
    </location>
    <ligand>
        <name>substrate</name>
    </ligand>
</feature>
<dbReference type="PANTHER" id="PTHR43563:SF1">
    <property type="entry name" value="AMINE OXIDASE [FLAVIN-CONTAINING] B"/>
    <property type="match status" value="1"/>
</dbReference>
<accession>A0A939TPD9</accession>
<evidence type="ECO:0000256" key="2">
    <source>
        <dbReference type="ARBA" id="ARBA00005995"/>
    </source>
</evidence>
<evidence type="ECO:0000256" key="1">
    <source>
        <dbReference type="ARBA" id="ARBA00001974"/>
    </source>
</evidence>
<dbReference type="GO" id="GO:0016491">
    <property type="term" value="F:oxidoreductase activity"/>
    <property type="evidence" value="ECO:0007669"/>
    <property type="project" value="UniProtKB-KW"/>
</dbReference>
<proteinExistence type="inferred from homology"/>
<feature type="binding site" evidence="4">
    <location>
        <position position="443"/>
    </location>
    <ligand>
        <name>FAD</name>
        <dbReference type="ChEBI" id="CHEBI:57692"/>
    </ligand>
</feature>
<feature type="binding site" evidence="4">
    <location>
        <position position="258"/>
    </location>
    <ligand>
        <name>FAD</name>
        <dbReference type="ChEBI" id="CHEBI:57692"/>
    </ligand>
</feature>
<evidence type="ECO:0000256" key="4">
    <source>
        <dbReference type="PIRSR" id="PIRSR601613-1"/>
    </source>
</evidence>
<evidence type="ECO:0000256" key="3">
    <source>
        <dbReference type="ARBA" id="ARBA00023002"/>
    </source>
</evidence>
<dbReference type="SUPFAM" id="SSF51905">
    <property type="entry name" value="FAD/NAD(P)-binding domain"/>
    <property type="match status" value="1"/>
</dbReference>
<dbReference type="Proteomes" id="UP000680132">
    <property type="component" value="Unassembled WGS sequence"/>
</dbReference>